<evidence type="ECO:0000256" key="2">
    <source>
        <dbReference type="ARBA" id="ARBA00023125"/>
    </source>
</evidence>
<sequence length="359" mass="38150">MSRTTIADVAREAGVTKATVSHAMSGKRPISDDTRAKVLAAAERLNWVPSQSARSLATQTANAIAVVLARDPEVIANDSFFPAFIAGVESVLAETETALILQVVPDRAAEERTYRALSHGRADGALLLDLRTDDWRVPLLEELGLPAVLVGAYEQPTRFSCVRTDDAEPVREIIAHLRAQGHERIAHVSGPLEYVHSRVRADAYTDAVGTDALLREGDFTAASGRARTAELLELADRPTAVLYSNDTMAIAGLSYARSNGLSIPRDLAIAGFDDDHLSAHLSPALTSVSSGPAARGRAAARLLQADILGSDPRTEVVDCNVVHFRESTSTTTSSQSTTTSSQSTSTSTGTSTSTESTTR</sequence>
<dbReference type="PROSITE" id="PS50932">
    <property type="entry name" value="HTH_LACI_2"/>
    <property type="match status" value="1"/>
</dbReference>
<reference evidence="7" key="1">
    <citation type="submission" date="2016-10" db="EMBL/GenBank/DDBJ databases">
        <authorList>
            <person name="Varghese N."/>
            <person name="Submissions S."/>
        </authorList>
    </citation>
    <scope>NUCLEOTIDE SEQUENCE [LARGE SCALE GENOMIC DNA]</scope>
    <source>
        <strain evidence="7">DSM 16089</strain>
    </source>
</reference>
<dbReference type="CDD" id="cd06267">
    <property type="entry name" value="PBP1_LacI_sugar_binding-like"/>
    <property type="match status" value="1"/>
</dbReference>
<dbReference type="Gene3D" id="1.10.260.40">
    <property type="entry name" value="lambda repressor-like DNA-binding domains"/>
    <property type="match status" value="1"/>
</dbReference>
<dbReference type="OrthoDB" id="1938857at2"/>
<name>A0A1H4IZL6_9MICO</name>
<dbReference type="PROSITE" id="PS00356">
    <property type="entry name" value="HTH_LACI_1"/>
    <property type="match status" value="1"/>
</dbReference>
<dbReference type="InterPro" id="IPR028082">
    <property type="entry name" value="Peripla_BP_I"/>
</dbReference>
<evidence type="ECO:0000256" key="1">
    <source>
        <dbReference type="ARBA" id="ARBA00023015"/>
    </source>
</evidence>
<dbReference type="Pfam" id="PF00356">
    <property type="entry name" value="LacI"/>
    <property type="match status" value="1"/>
</dbReference>
<evidence type="ECO:0000313" key="6">
    <source>
        <dbReference type="EMBL" id="SEB39483.1"/>
    </source>
</evidence>
<dbReference type="Pfam" id="PF13377">
    <property type="entry name" value="Peripla_BP_3"/>
    <property type="match status" value="1"/>
</dbReference>
<evidence type="ECO:0000313" key="7">
    <source>
        <dbReference type="Proteomes" id="UP000183750"/>
    </source>
</evidence>
<dbReference type="InterPro" id="IPR046335">
    <property type="entry name" value="LacI/GalR-like_sensor"/>
</dbReference>
<feature type="region of interest" description="Disordered" evidence="4">
    <location>
        <begin position="326"/>
        <end position="359"/>
    </location>
</feature>
<protein>
    <submittedName>
        <fullName evidence="6">DNA-binding transcriptional regulator, LacI/PurR family</fullName>
    </submittedName>
</protein>
<organism evidence="6 7">
    <name type="scientific">Microbacterium hydrocarbonoxydans</name>
    <dbReference type="NCBI Taxonomy" id="273678"/>
    <lineage>
        <taxon>Bacteria</taxon>
        <taxon>Bacillati</taxon>
        <taxon>Actinomycetota</taxon>
        <taxon>Actinomycetes</taxon>
        <taxon>Micrococcales</taxon>
        <taxon>Microbacteriaceae</taxon>
        <taxon>Microbacterium</taxon>
    </lineage>
</organism>
<gene>
    <name evidence="6" type="ORF">SAMN04489807_0450</name>
</gene>
<dbReference type="SUPFAM" id="SSF53822">
    <property type="entry name" value="Periplasmic binding protein-like I"/>
    <property type="match status" value="1"/>
</dbReference>
<dbReference type="EMBL" id="FNSQ01000005">
    <property type="protein sequence ID" value="SEB39483.1"/>
    <property type="molecule type" value="Genomic_DNA"/>
</dbReference>
<feature type="compositionally biased region" description="Low complexity" evidence="4">
    <location>
        <begin position="327"/>
        <end position="359"/>
    </location>
</feature>
<evidence type="ECO:0000256" key="4">
    <source>
        <dbReference type="SAM" id="MobiDB-lite"/>
    </source>
</evidence>
<dbReference type="InterPro" id="IPR010982">
    <property type="entry name" value="Lambda_DNA-bd_dom_sf"/>
</dbReference>
<keyword evidence="2 6" id="KW-0238">DNA-binding</keyword>
<evidence type="ECO:0000259" key="5">
    <source>
        <dbReference type="PROSITE" id="PS50932"/>
    </source>
</evidence>
<dbReference type="GO" id="GO:0000976">
    <property type="term" value="F:transcription cis-regulatory region binding"/>
    <property type="evidence" value="ECO:0007669"/>
    <property type="project" value="TreeGrafter"/>
</dbReference>
<evidence type="ECO:0000256" key="3">
    <source>
        <dbReference type="ARBA" id="ARBA00023163"/>
    </source>
</evidence>
<dbReference type="InterPro" id="IPR000843">
    <property type="entry name" value="HTH_LacI"/>
</dbReference>
<dbReference type="CDD" id="cd01392">
    <property type="entry name" value="HTH_LacI"/>
    <property type="match status" value="1"/>
</dbReference>
<dbReference type="Proteomes" id="UP000183750">
    <property type="component" value="Unassembled WGS sequence"/>
</dbReference>
<dbReference type="AlphaFoldDB" id="A0A1H4IZL6"/>
<dbReference type="SUPFAM" id="SSF47413">
    <property type="entry name" value="lambda repressor-like DNA-binding domains"/>
    <property type="match status" value="1"/>
</dbReference>
<dbReference type="RefSeq" id="WP_082724581.1">
    <property type="nucleotide sequence ID" value="NZ_FNSQ01000005.1"/>
</dbReference>
<keyword evidence="3" id="KW-0804">Transcription</keyword>
<dbReference type="GO" id="GO:0003700">
    <property type="term" value="F:DNA-binding transcription factor activity"/>
    <property type="evidence" value="ECO:0007669"/>
    <property type="project" value="TreeGrafter"/>
</dbReference>
<accession>A0A1H4IZL6</accession>
<feature type="domain" description="HTH lacI-type" evidence="5">
    <location>
        <begin position="4"/>
        <end position="58"/>
    </location>
</feature>
<dbReference type="PANTHER" id="PTHR30146:SF155">
    <property type="entry name" value="ALANINE RACEMASE"/>
    <property type="match status" value="1"/>
</dbReference>
<keyword evidence="1" id="KW-0805">Transcription regulation</keyword>
<dbReference type="PANTHER" id="PTHR30146">
    <property type="entry name" value="LACI-RELATED TRANSCRIPTIONAL REPRESSOR"/>
    <property type="match status" value="1"/>
</dbReference>
<dbReference type="Gene3D" id="3.40.50.2300">
    <property type="match status" value="2"/>
</dbReference>
<keyword evidence="7" id="KW-1185">Reference proteome</keyword>
<proteinExistence type="predicted"/>
<dbReference type="SMART" id="SM00354">
    <property type="entry name" value="HTH_LACI"/>
    <property type="match status" value="1"/>
</dbReference>